<keyword evidence="2" id="KW-0255">Endonuclease</keyword>
<name>A0A9D7SX96_9BACT</name>
<evidence type="ECO:0000256" key="1">
    <source>
        <dbReference type="ARBA" id="ARBA00022722"/>
    </source>
</evidence>
<comment type="caution">
    <text evidence="5">The sequence shown here is derived from an EMBL/GenBank/DDBJ whole genome shotgun (WGS) entry which is preliminary data.</text>
</comment>
<accession>A0A9D7SX96</accession>
<dbReference type="InterPro" id="IPR016071">
    <property type="entry name" value="Staphylococal_nuclease_OB-fold"/>
</dbReference>
<keyword evidence="1" id="KW-0540">Nuclease</keyword>
<dbReference type="Gene3D" id="2.40.50.90">
    <property type="match status" value="1"/>
</dbReference>
<evidence type="ECO:0000313" key="5">
    <source>
        <dbReference type="EMBL" id="MBK9983864.1"/>
    </source>
</evidence>
<evidence type="ECO:0000259" key="4">
    <source>
        <dbReference type="Pfam" id="PF00565"/>
    </source>
</evidence>
<dbReference type="Pfam" id="PF00565">
    <property type="entry name" value="SNase"/>
    <property type="match status" value="1"/>
</dbReference>
<proteinExistence type="predicted"/>
<dbReference type="EMBL" id="JADKGY010000029">
    <property type="protein sequence ID" value="MBK9983864.1"/>
    <property type="molecule type" value="Genomic_DNA"/>
</dbReference>
<dbReference type="GO" id="GO:0005737">
    <property type="term" value="C:cytoplasm"/>
    <property type="evidence" value="ECO:0007669"/>
    <property type="project" value="TreeGrafter"/>
</dbReference>
<feature type="domain" description="TNase-like" evidence="4">
    <location>
        <begin position="2"/>
        <end position="71"/>
    </location>
</feature>
<dbReference type="SUPFAM" id="SSF50199">
    <property type="entry name" value="Staphylococcal nuclease"/>
    <property type="match status" value="1"/>
</dbReference>
<sequence>MCFGKFVRLEGNKIDNHGRRIAFSYLEDGTELSHEMIKAGLAWHFKKYNSNSDLANLENTARNAKLGLWSDKDPMAPWVNRKLHHEGVSTKDSFDIHE</sequence>
<dbReference type="GO" id="GO:0016787">
    <property type="term" value="F:hydrolase activity"/>
    <property type="evidence" value="ECO:0007669"/>
    <property type="project" value="UniProtKB-KW"/>
</dbReference>
<dbReference type="AlphaFoldDB" id="A0A9D7SX96"/>
<dbReference type="GO" id="GO:0004519">
    <property type="term" value="F:endonuclease activity"/>
    <property type="evidence" value="ECO:0007669"/>
    <property type="project" value="UniProtKB-KW"/>
</dbReference>
<dbReference type="PANTHER" id="PTHR12302:SF3">
    <property type="entry name" value="SERINE_THREONINE-PROTEIN KINASE 31"/>
    <property type="match status" value="1"/>
</dbReference>
<dbReference type="InterPro" id="IPR035437">
    <property type="entry name" value="SNase_OB-fold_sf"/>
</dbReference>
<evidence type="ECO:0000256" key="3">
    <source>
        <dbReference type="ARBA" id="ARBA00022801"/>
    </source>
</evidence>
<dbReference type="PANTHER" id="PTHR12302">
    <property type="entry name" value="EBNA2 BINDING PROTEIN P100"/>
    <property type="match status" value="1"/>
</dbReference>
<organism evidence="5 6">
    <name type="scientific">Candidatus Opimibacter skivensis</name>
    <dbReference type="NCBI Taxonomy" id="2982028"/>
    <lineage>
        <taxon>Bacteria</taxon>
        <taxon>Pseudomonadati</taxon>
        <taxon>Bacteroidota</taxon>
        <taxon>Saprospiria</taxon>
        <taxon>Saprospirales</taxon>
        <taxon>Saprospiraceae</taxon>
        <taxon>Candidatus Opimibacter</taxon>
    </lineage>
</organism>
<evidence type="ECO:0000256" key="2">
    <source>
        <dbReference type="ARBA" id="ARBA00022759"/>
    </source>
</evidence>
<keyword evidence="3" id="KW-0378">Hydrolase</keyword>
<dbReference type="Proteomes" id="UP000808337">
    <property type="component" value="Unassembled WGS sequence"/>
</dbReference>
<gene>
    <name evidence="5" type="ORF">IPP15_16095</name>
</gene>
<protein>
    <submittedName>
        <fullName evidence="5">Thermonuclease family protein</fullName>
    </submittedName>
</protein>
<evidence type="ECO:0000313" key="6">
    <source>
        <dbReference type="Proteomes" id="UP000808337"/>
    </source>
</evidence>
<reference evidence="5 6" key="1">
    <citation type="submission" date="2020-10" db="EMBL/GenBank/DDBJ databases">
        <title>Connecting structure to function with the recovery of over 1000 high-quality activated sludge metagenome-assembled genomes encoding full-length rRNA genes using long-read sequencing.</title>
        <authorList>
            <person name="Singleton C.M."/>
            <person name="Petriglieri F."/>
            <person name="Kristensen J.M."/>
            <person name="Kirkegaard R.H."/>
            <person name="Michaelsen T.Y."/>
            <person name="Andersen M.H."/>
            <person name="Karst S.M."/>
            <person name="Dueholm M.S."/>
            <person name="Nielsen P.H."/>
            <person name="Albertsen M."/>
        </authorList>
    </citation>
    <scope>NUCLEOTIDE SEQUENCE [LARGE SCALE GENOMIC DNA]</scope>
    <source>
        <strain evidence="5">Ribe_18-Q3-R11-54_MAXAC.273</strain>
    </source>
</reference>